<evidence type="ECO:0000313" key="1">
    <source>
        <dbReference type="EMBL" id="ODN66986.1"/>
    </source>
</evidence>
<dbReference type="EMBL" id="MCRI01000011">
    <property type="protein sequence ID" value="ODN66986.1"/>
    <property type="molecule type" value="Genomic_DNA"/>
</dbReference>
<evidence type="ECO:0000313" key="2">
    <source>
        <dbReference type="Proteomes" id="UP000094379"/>
    </source>
</evidence>
<dbReference type="STRING" id="291169.A9E74_01380"/>
<dbReference type="AlphaFoldDB" id="A0A1E3GTU6"/>
<protein>
    <recommendedName>
        <fullName evidence="3">Histidine phosphatase superfamily (Branch 1)</fullName>
    </recommendedName>
</protein>
<proteinExistence type="predicted"/>
<comment type="caution">
    <text evidence="1">The sequence shown here is derived from an EMBL/GenBank/DDBJ whole genome shotgun (WGS) entry which is preliminary data.</text>
</comment>
<organism evidence="1 2">
    <name type="scientific">Methylophaga muralis</name>
    <dbReference type="NCBI Taxonomy" id="291169"/>
    <lineage>
        <taxon>Bacteria</taxon>
        <taxon>Pseudomonadati</taxon>
        <taxon>Pseudomonadota</taxon>
        <taxon>Gammaproteobacteria</taxon>
        <taxon>Thiotrichales</taxon>
        <taxon>Piscirickettsiaceae</taxon>
        <taxon>Methylophaga</taxon>
    </lineage>
</organism>
<evidence type="ECO:0008006" key="3">
    <source>
        <dbReference type="Google" id="ProtNLM"/>
    </source>
</evidence>
<gene>
    <name evidence="1" type="ORF">A9E74_01380</name>
</gene>
<keyword evidence="2" id="KW-1185">Reference proteome</keyword>
<name>A0A1E3GTU6_9GAMM</name>
<dbReference type="Proteomes" id="UP000094379">
    <property type="component" value="Unassembled WGS sequence"/>
</dbReference>
<reference evidence="1 2" key="1">
    <citation type="submission" date="2016-07" db="EMBL/GenBank/DDBJ databases">
        <title>Draft Genome Sequence of Methylophaga muralis Bur 1.</title>
        <authorList>
            <person name="Vasilenko O.V."/>
            <person name="Doronina N.V."/>
            <person name="Shmareva M.N."/>
            <person name="Tarlachkov S.V."/>
            <person name="Mustakhimov I."/>
            <person name="Trotsenko Y.A."/>
        </authorList>
    </citation>
    <scope>NUCLEOTIDE SEQUENCE [LARGE SCALE GENOMIC DNA]</scope>
    <source>
        <strain evidence="1 2">Bur 1</strain>
    </source>
</reference>
<dbReference type="RefSeq" id="WP_069295856.1">
    <property type="nucleotide sequence ID" value="NZ_MCRI01000011.1"/>
</dbReference>
<sequence>MASRSKALIYKRVLLFSLLPFSFFSLMFLLLQQPVLLDLSDNHQTEVASLKSSWENGEVIAVIHHLESCEGKDVQCWNTENENGISKRSLGMGYALAEDLQILGLHKADIYYSPQQRSEETSRVLFSYEGVADESLAQCDVDNQLLNAAMENKRTERNLVFVVYGDCISEFQKNLGASRDTPTYATTLFAINRSSGSKPRLLGFVKAEDWESTFGW</sequence>
<accession>A0A1E3GTU6</accession>